<dbReference type="RefSeq" id="WP_109692550.1">
    <property type="nucleotide sequence ID" value="NZ_QGDD01000002.1"/>
</dbReference>
<dbReference type="GO" id="GO:0005524">
    <property type="term" value="F:ATP binding"/>
    <property type="evidence" value="ECO:0007669"/>
    <property type="project" value="InterPro"/>
</dbReference>
<feature type="compositionally biased region" description="Pro residues" evidence="7">
    <location>
        <begin position="723"/>
        <end position="751"/>
    </location>
</feature>
<feature type="region of interest" description="Disordered" evidence="7">
    <location>
        <begin position="716"/>
        <end position="755"/>
    </location>
</feature>
<keyword evidence="6 8" id="KW-0472">Membrane</keyword>
<dbReference type="InterPro" id="IPR011009">
    <property type="entry name" value="Kinase-like_dom_sf"/>
</dbReference>
<feature type="transmembrane region" description="Helical" evidence="8">
    <location>
        <begin position="285"/>
        <end position="306"/>
    </location>
</feature>
<evidence type="ECO:0000256" key="3">
    <source>
        <dbReference type="ARBA" id="ARBA00022475"/>
    </source>
</evidence>
<evidence type="ECO:0000313" key="11">
    <source>
        <dbReference type="Proteomes" id="UP000245507"/>
    </source>
</evidence>
<evidence type="ECO:0000256" key="5">
    <source>
        <dbReference type="ARBA" id="ARBA00022989"/>
    </source>
</evidence>
<dbReference type="SMART" id="SM00220">
    <property type="entry name" value="S_TKc"/>
    <property type="match status" value="1"/>
</dbReference>
<comment type="subcellular location">
    <subcellularLocation>
        <location evidence="1">Cell membrane</location>
        <topology evidence="1">Multi-pass membrane protein</topology>
    </subcellularLocation>
</comment>
<feature type="transmembrane region" description="Helical" evidence="8">
    <location>
        <begin position="205"/>
        <end position="225"/>
    </location>
</feature>
<dbReference type="GO" id="GO:0004672">
    <property type="term" value="F:protein kinase activity"/>
    <property type="evidence" value="ECO:0007669"/>
    <property type="project" value="InterPro"/>
</dbReference>
<feature type="transmembrane region" description="Helical" evidence="8">
    <location>
        <begin position="585"/>
        <end position="606"/>
    </location>
</feature>
<dbReference type="InterPro" id="IPR000731">
    <property type="entry name" value="SSD"/>
</dbReference>
<evidence type="ECO:0000256" key="7">
    <source>
        <dbReference type="SAM" id="MobiDB-lite"/>
    </source>
</evidence>
<evidence type="ECO:0000313" key="10">
    <source>
        <dbReference type="EMBL" id="PWN03463.1"/>
    </source>
</evidence>
<dbReference type="PANTHER" id="PTHR33406:SF11">
    <property type="entry name" value="MEMBRANE PROTEIN SCO6666-RELATED"/>
    <property type="match status" value="1"/>
</dbReference>
<evidence type="ECO:0000256" key="4">
    <source>
        <dbReference type="ARBA" id="ARBA00022692"/>
    </source>
</evidence>
<feature type="transmembrane region" description="Helical" evidence="8">
    <location>
        <begin position="231"/>
        <end position="252"/>
    </location>
</feature>
<keyword evidence="4 8" id="KW-0812">Transmembrane</keyword>
<keyword evidence="5 8" id="KW-1133">Transmembrane helix</keyword>
<feature type="transmembrane region" description="Helical" evidence="8">
    <location>
        <begin position="633"/>
        <end position="655"/>
    </location>
</feature>
<reference evidence="10 11" key="1">
    <citation type="submission" date="2018-05" db="EMBL/GenBank/DDBJ databases">
        <title>Nocardioides silvaticus genome.</title>
        <authorList>
            <person name="Li C."/>
            <person name="Wang G."/>
        </authorList>
    </citation>
    <scope>NUCLEOTIDE SEQUENCE [LARGE SCALE GENOMIC DNA]</scope>
    <source>
        <strain evidence="10 11">CCTCC AB 2018079</strain>
    </source>
</reference>
<gene>
    <name evidence="10" type="ORF">DJ010_04910</name>
</gene>
<proteinExistence type="inferred from homology"/>
<feature type="transmembrane region" description="Helical" evidence="8">
    <location>
        <begin position="181"/>
        <end position="198"/>
    </location>
</feature>
<dbReference type="InterPro" id="IPR050545">
    <property type="entry name" value="Mycobact_MmpL"/>
</dbReference>
<evidence type="ECO:0000259" key="9">
    <source>
        <dbReference type="PROSITE" id="PS50156"/>
    </source>
</evidence>
<sequence length="935" mass="98278">MVDRWAGVVGHHARLVLAVAALVVIGAAVYGAGVFDSLGRGGFEDAASESQRAAEVERSVFGNHAPDVIAIYSSDDLGIDDADFQIAVEEVVLRLDDRSEVVRTSPAVDAPPETWISSPDGHAVQVHVSLAGDSLNEQLDNYDEIEPLLHATGLETDLAGLYPAHADVNVITEEDLKQAELLSLPLVVLLALLIFGSLTASAMPALLGIIALLTSIAVMRLLTLFTDVSMFSINVISLLGIGLAVDYSLFIVSRFREELALLPPDDPATPRQAVARTLATAGRTVMFSGLVVAASMSSLLVFPQVFLRSMGYGGIAAVLIAMLAAITVLPAILVLLGRRIDSGRLPWRRTWEMPEPGGDHGRWASLARGVMRHPVAVLAVTAVVLLAIASPFLGARWGGIDHRILPEDAPSRIAADKLLAFGPETSIASAVLQDTDAAAVSSYVAAAEDVEGVRQAVVLSQDGEDALVRVVWDGNSQSEASQEIVEDLRAIEPETGTALVGGLTADTVDLIASVHGHLPLMGGIVLVVMMVLLFVAFGSLVLPVKAIVMNAFSITASFGVVTWIFNDGHLSGLLGFTSPGFLEATNPILMLAILFGLSMDYEVFLLSRVRERWDATGDHELAVASGVQSTGRIITSAALLLGVVIGAFATGDIVLMKMLGVGMVVALVVDATIVRALMVPATMALLGRLNWWAPEPLRRWWERHGFREGTAHLAPAGLATGALPPPPALPPSSPLPPPPPPPAPSPPPPAAAPVLGSDLGQQLRATGPLPLRAAVQAVADITRALADHPPPGGAHGEIRPGAVILQPESSRPQAILTPPTRAIGPDPAYAPPEPFLGPTPAADVYALGCLLWTAATGEPPFSGSTLEAVREAHRTERVPQLPGREPLTLATNRVLRLALSKDPMRRYSGAEALHHDLAVALELPDLSPAAPISAR</sequence>
<feature type="transmembrane region" description="Helical" evidence="8">
    <location>
        <begin position="375"/>
        <end position="393"/>
    </location>
</feature>
<keyword evidence="3" id="KW-1003">Cell membrane</keyword>
<feature type="transmembrane region" description="Helical" evidence="8">
    <location>
        <begin position="312"/>
        <end position="336"/>
    </location>
</feature>
<dbReference type="InterPro" id="IPR000719">
    <property type="entry name" value="Prot_kinase_dom"/>
</dbReference>
<feature type="transmembrane region" description="Helical" evidence="8">
    <location>
        <begin position="547"/>
        <end position="565"/>
    </location>
</feature>
<protein>
    <recommendedName>
        <fullName evidence="9">SSD domain-containing protein</fullName>
    </recommendedName>
</protein>
<evidence type="ECO:0000256" key="1">
    <source>
        <dbReference type="ARBA" id="ARBA00004651"/>
    </source>
</evidence>
<comment type="similarity">
    <text evidence="2">Belongs to the resistance-nodulation-cell division (RND) (TC 2.A.6) family. MmpL subfamily.</text>
</comment>
<organism evidence="10 11">
    <name type="scientific">Nocardioides silvaticus</name>
    <dbReference type="NCBI Taxonomy" id="2201891"/>
    <lineage>
        <taxon>Bacteria</taxon>
        <taxon>Bacillati</taxon>
        <taxon>Actinomycetota</taxon>
        <taxon>Actinomycetes</taxon>
        <taxon>Propionibacteriales</taxon>
        <taxon>Nocardioidaceae</taxon>
        <taxon>Nocardioides</taxon>
    </lineage>
</organism>
<dbReference type="Gene3D" id="1.10.510.10">
    <property type="entry name" value="Transferase(Phosphotransferase) domain 1"/>
    <property type="match status" value="1"/>
</dbReference>
<dbReference type="OrthoDB" id="7051771at2"/>
<dbReference type="AlphaFoldDB" id="A0A316TG03"/>
<comment type="caution">
    <text evidence="10">The sequence shown here is derived from an EMBL/GenBank/DDBJ whole genome shotgun (WGS) entry which is preliminary data.</text>
</comment>
<evidence type="ECO:0000256" key="2">
    <source>
        <dbReference type="ARBA" id="ARBA00010157"/>
    </source>
</evidence>
<dbReference type="SUPFAM" id="SSF56112">
    <property type="entry name" value="Protein kinase-like (PK-like)"/>
    <property type="match status" value="1"/>
</dbReference>
<dbReference type="EMBL" id="QGDD01000002">
    <property type="protein sequence ID" value="PWN03463.1"/>
    <property type="molecule type" value="Genomic_DNA"/>
</dbReference>
<feature type="transmembrane region" description="Helical" evidence="8">
    <location>
        <begin position="520"/>
        <end position="540"/>
    </location>
</feature>
<dbReference type="PROSITE" id="PS50156">
    <property type="entry name" value="SSD"/>
    <property type="match status" value="1"/>
</dbReference>
<accession>A0A316TG03</accession>
<name>A0A316TG03_9ACTN</name>
<dbReference type="Pfam" id="PF03176">
    <property type="entry name" value="MMPL"/>
    <property type="match status" value="2"/>
</dbReference>
<dbReference type="Proteomes" id="UP000245507">
    <property type="component" value="Unassembled WGS sequence"/>
</dbReference>
<dbReference type="GO" id="GO:0005886">
    <property type="term" value="C:plasma membrane"/>
    <property type="evidence" value="ECO:0007669"/>
    <property type="project" value="UniProtKB-SubCell"/>
</dbReference>
<evidence type="ECO:0000256" key="6">
    <source>
        <dbReference type="ARBA" id="ARBA00023136"/>
    </source>
</evidence>
<feature type="domain" description="SSD" evidence="9">
    <location>
        <begin position="209"/>
        <end position="335"/>
    </location>
</feature>
<evidence type="ECO:0000256" key="8">
    <source>
        <dbReference type="SAM" id="Phobius"/>
    </source>
</evidence>
<dbReference type="Gene3D" id="1.20.1640.10">
    <property type="entry name" value="Multidrug efflux transporter AcrB transmembrane domain"/>
    <property type="match status" value="2"/>
</dbReference>
<dbReference type="SUPFAM" id="SSF82866">
    <property type="entry name" value="Multidrug efflux transporter AcrB transmembrane domain"/>
    <property type="match status" value="2"/>
</dbReference>
<keyword evidence="11" id="KW-1185">Reference proteome</keyword>
<dbReference type="PANTHER" id="PTHR33406">
    <property type="entry name" value="MEMBRANE PROTEIN MJ1562-RELATED"/>
    <property type="match status" value="1"/>
</dbReference>
<dbReference type="InterPro" id="IPR004869">
    <property type="entry name" value="MMPL_dom"/>
</dbReference>